<evidence type="ECO:0000313" key="2">
    <source>
        <dbReference type="Proteomes" id="UP001202328"/>
    </source>
</evidence>
<dbReference type="AlphaFoldDB" id="A0AAD4XPI5"/>
<protein>
    <submittedName>
        <fullName evidence="1">Uncharacterized protein</fullName>
    </submittedName>
</protein>
<accession>A0AAD4XPI5</accession>
<reference evidence="1" key="1">
    <citation type="submission" date="2022-04" db="EMBL/GenBank/DDBJ databases">
        <title>A functionally conserved STORR gene fusion in Papaver species that diverged 16.8 million years ago.</title>
        <authorList>
            <person name="Catania T."/>
        </authorList>
    </citation>
    <scope>NUCLEOTIDE SEQUENCE</scope>
    <source>
        <strain evidence="1">S-188037</strain>
    </source>
</reference>
<sequence>MVFLSFGSRRYHIVVQYKISLLARIGPRDDRSRVSTGSAATSNIIAVSREHDRQQCIAEITEMIHVGRVEDVPKKIKFTEN</sequence>
<proteinExistence type="predicted"/>
<keyword evidence="2" id="KW-1185">Reference proteome</keyword>
<name>A0AAD4XPI5_9MAGN</name>
<dbReference type="EMBL" id="JAJJMB010005149">
    <property type="protein sequence ID" value="KAI3940372.1"/>
    <property type="molecule type" value="Genomic_DNA"/>
</dbReference>
<comment type="caution">
    <text evidence="1">The sequence shown here is derived from an EMBL/GenBank/DDBJ whole genome shotgun (WGS) entry which is preliminary data.</text>
</comment>
<dbReference type="Proteomes" id="UP001202328">
    <property type="component" value="Unassembled WGS sequence"/>
</dbReference>
<evidence type="ECO:0000313" key="1">
    <source>
        <dbReference type="EMBL" id="KAI3940372.1"/>
    </source>
</evidence>
<organism evidence="1 2">
    <name type="scientific">Papaver atlanticum</name>
    <dbReference type="NCBI Taxonomy" id="357466"/>
    <lineage>
        <taxon>Eukaryota</taxon>
        <taxon>Viridiplantae</taxon>
        <taxon>Streptophyta</taxon>
        <taxon>Embryophyta</taxon>
        <taxon>Tracheophyta</taxon>
        <taxon>Spermatophyta</taxon>
        <taxon>Magnoliopsida</taxon>
        <taxon>Ranunculales</taxon>
        <taxon>Papaveraceae</taxon>
        <taxon>Papaveroideae</taxon>
        <taxon>Papaver</taxon>
    </lineage>
</organism>
<gene>
    <name evidence="1" type="ORF">MKW98_024779</name>
</gene>